<evidence type="ECO:0000313" key="3">
    <source>
        <dbReference type="Proteomes" id="UP001430953"/>
    </source>
</evidence>
<organism evidence="2 3">
    <name type="scientific">Cardiocondyla obscurior</name>
    <dbReference type="NCBI Taxonomy" id="286306"/>
    <lineage>
        <taxon>Eukaryota</taxon>
        <taxon>Metazoa</taxon>
        <taxon>Ecdysozoa</taxon>
        <taxon>Arthropoda</taxon>
        <taxon>Hexapoda</taxon>
        <taxon>Insecta</taxon>
        <taxon>Pterygota</taxon>
        <taxon>Neoptera</taxon>
        <taxon>Endopterygota</taxon>
        <taxon>Hymenoptera</taxon>
        <taxon>Apocrita</taxon>
        <taxon>Aculeata</taxon>
        <taxon>Formicoidea</taxon>
        <taxon>Formicidae</taxon>
        <taxon>Myrmicinae</taxon>
        <taxon>Cardiocondyla</taxon>
    </lineage>
</organism>
<dbReference type="Proteomes" id="UP001430953">
    <property type="component" value="Unassembled WGS sequence"/>
</dbReference>
<keyword evidence="3" id="KW-1185">Reference proteome</keyword>
<sequence length="133" mass="15678">MHACRTRRYPPHGRYAPPPRDAARNNNSSSRAALAYLLQNYHRFSARAYACFLPLITEIVSPNHRYRYTPKKHVGRTQWPAPSFPESKQEDRPLRLRSRNLKLIGHYTVHIQQTFLCLIWIQIKSRNLSLILE</sequence>
<protein>
    <submittedName>
        <fullName evidence="2">Uncharacterized protein</fullName>
    </submittedName>
</protein>
<comment type="caution">
    <text evidence="2">The sequence shown here is derived from an EMBL/GenBank/DDBJ whole genome shotgun (WGS) entry which is preliminary data.</text>
</comment>
<dbReference type="EMBL" id="JADYXP020000010">
    <property type="protein sequence ID" value="KAL0115764.1"/>
    <property type="molecule type" value="Genomic_DNA"/>
</dbReference>
<name>A0AAW2FIH4_9HYME</name>
<feature type="compositionally biased region" description="Basic residues" evidence="1">
    <location>
        <begin position="1"/>
        <end position="11"/>
    </location>
</feature>
<evidence type="ECO:0000256" key="1">
    <source>
        <dbReference type="SAM" id="MobiDB-lite"/>
    </source>
</evidence>
<feature type="region of interest" description="Disordered" evidence="1">
    <location>
        <begin position="1"/>
        <end position="26"/>
    </location>
</feature>
<proteinExistence type="predicted"/>
<dbReference type="AlphaFoldDB" id="A0AAW2FIH4"/>
<reference evidence="2 3" key="1">
    <citation type="submission" date="2023-03" db="EMBL/GenBank/DDBJ databases">
        <title>High recombination rates correlate with genetic variation in Cardiocondyla obscurior ants.</title>
        <authorList>
            <person name="Errbii M."/>
        </authorList>
    </citation>
    <scope>NUCLEOTIDE SEQUENCE [LARGE SCALE GENOMIC DNA]</scope>
    <source>
        <strain evidence="2">Alpha-2009</strain>
        <tissue evidence="2">Whole body</tissue>
    </source>
</reference>
<accession>A0AAW2FIH4</accession>
<evidence type="ECO:0000313" key="2">
    <source>
        <dbReference type="EMBL" id="KAL0115764.1"/>
    </source>
</evidence>
<gene>
    <name evidence="2" type="ORF">PUN28_010944</name>
</gene>